<dbReference type="AlphaFoldDB" id="A0A2Z7C0B0"/>
<sequence>MLLCYRRSTRVRRSKLEADQIGQELRVEELGEDRLRWISTRMQADPTLRAKLVMQEAALGFNLDQHGCELVQCPVLIVGEQDV</sequence>
<dbReference type="Proteomes" id="UP000250235">
    <property type="component" value="Unassembled WGS sequence"/>
</dbReference>
<accession>A0A2Z7C0B0</accession>
<protein>
    <submittedName>
        <fullName evidence="1">Uncharacterized protein</fullName>
    </submittedName>
</protein>
<dbReference type="EMBL" id="KV000469">
    <property type="protein sequence ID" value="KZV40261.1"/>
    <property type="molecule type" value="Genomic_DNA"/>
</dbReference>
<name>A0A2Z7C0B0_9LAMI</name>
<keyword evidence="2" id="KW-1185">Reference proteome</keyword>
<organism evidence="1 2">
    <name type="scientific">Dorcoceras hygrometricum</name>
    <dbReference type="NCBI Taxonomy" id="472368"/>
    <lineage>
        <taxon>Eukaryota</taxon>
        <taxon>Viridiplantae</taxon>
        <taxon>Streptophyta</taxon>
        <taxon>Embryophyta</taxon>
        <taxon>Tracheophyta</taxon>
        <taxon>Spermatophyta</taxon>
        <taxon>Magnoliopsida</taxon>
        <taxon>eudicotyledons</taxon>
        <taxon>Gunneridae</taxon>
        <taxon>Pentapetalae</taxon>
        <taxon>asterids</taxon>
        <taxon>lamiids</taxon>
        <taxon>Lamiales</taxon>
        <taxon>Gesneriaceae</taxon>
        <taxon>Didymocarpoideae</taxon>
        <taxon>Trichosporeae</taxon>
        <taxon>Loxocarpinae</taxon>
        <taxon>Dorcoceras</taxon>
    </lineage>
</organism>
<evidence type="ECO:0000313" key="1">
    <source>
        <dbReference type="EMBL" id="KZV40261.1"/>
    </source>
</evidence>
<evidence type="ECO:0000313" key="2">
    <source>
        <dbReference type="Proteomes" id="UP000250235"/>
    </source>
</evidence>
<gene>
    <name evidence="1" type="ORF">F511_29620</name>
</gene>
<reference evidence="1 2" key="1">
    <citation type="journal article" date="2015" name="Proc. Natl. Acad. Sci. U.S.A.">
        <title>The resurrection genome of Boea hygrometrica: A blueprint for survival of dehydration.</title>
        <authorList>
            <person name="Xiao L."/>
            <person name="Yang G."/>
            <person name="Zhang L."/>
            <person name="Yang X."/>
            <person name="Zhao S."/>
            <person name="Ji Z."/>
            <person name="Zhou Q."/>
            <person name="Hu M."/>
            <person name="Wang Y."/>
            <person name="Chen M."/>
            <person name="Xu Y."/>
            <person name="Jin H."/>
            <person name="Xiao X."/>
            <person name="Hu G."/>
            <person name="Bao F."/>
            <person name="Hu Y."/>
            <person name="Wan P."/>
            <person name="Li L."/>
            <person name="Deng X."/>
            <person name="Kuang T."/>
            <person name="Xiang C."/>
            <person name="Zhu J.K."/>
            <person name="Oliver M.J."/>
            <person name="He Y."/>
        </authorList>
    </citation>
    <scope>NUCLEOTIDE SEQUENCE [LARGE SCALE GENOMIC DNA]</scope>
    <source>
        <strain evidence="2">cv. XS01</strain>
    </source>
</reference>
<proteinExistence type="predicted"/>